<sequence>MVTLLKKIKHIIKPYAKIQSLGLILTILYSITYFAAPLASKYLVDEVLPSNSSEKIYYGLGIFFIVCILQPVFSYLKNILFVKISEKITLDLRRNMFYKIAHTSLKFFSKTNKGAVISRIIDDSHNVSNFLTNIFVDFIKNIVIFIMIIGGMLYLSVEITMIVVLIGVVFISVNFKMSKKFRNMSLEVQQNNDNLCTIINQLTDSISTTKAYSLEDYFTEKYNRVLDKSYTDNVRINKLNTLLNNSVEVLVVLSNTIIYGIGILYVIKGKSTLGTIFALSIYFQMIIQPLFEILSSNIRIQKIIPILDRVEEYLKLDNEYDLDNKKEYNQIKDYKGNISIKNLWFAYEEDNYILKNINLDISNKSFIALIGPSGSGKSTLIKLLLGLYEPDKGEIYIGDTNIKSLNLYDYRKSVGFVSQDIYMFNTTINENIKLENKQISDGQVIDVCKKVGIHEDIIKLPKGYETMIYEMPNLSGGQKQKIALARVILKKPKIVILDEPTSALDSDSESKICDIIEDLSNQYTVIVVSHRMSTIKKADKIYLFTGEGTIIETDYNSALNKNTEQEYYQRSVNLI</sequence>
<feature type="transmembrane region" description="Helical" evidence="10">
    <location>
        <begin position="21"/>
        <end position="44"/>
    </location>
</feature>
<comment type="subcellular location">
    <subcellularLocation>
        <location evidence="1">Cell membrane</location>
        <topology evidence="1">Multi-pass membrane protein</topology>
    </subcellularLocation>
</comment>
<proteinExistence type="predicted"/>
<dbReference type="PANTHER" id="PTHR43394">
    <property type="entry name" value="ATP-DEPENDENT PERMEASE MDL1, MITOCHONDRIAL"/>
    <property type="match status" value="1"/>
</dbReference>
<feature type="domain" description="ABC transporter" evidence="11">
    <location>
        <begin position="338"/>
        <end position="572"/>
    </location>
</feature>
<gene>
    <name evidence="13" type="ORF">CLPU_3c01930</name>
</gene>
<dbReference type="EMBL" id="LGSS01000003">
    <property type="protein sequence ID" value="KNF09415.1"/>
    <property type="molecule type" value="Genomic_DNA"/>
</dbReference>
<dbReference type="Pfam" id="PF00664">
    <property type="entry name" value="ABC_membrane"/>
    <property type="match status" value="1"/>
</dbReference>
<dbReference type="InterPro" id="IPR036640">
    <property type="entry name" value="ABC1_TM_sf"/>
</dbReference>
<dbReference type="InterPro" id="IPR017871">
    <property type="entry name" value="ABC_transporter-like_CS"/>
</dbReference>
<dbReference type="InterPro" id="IPR003593">
    <property type="entry name" value="AAA+_ATPase"/>
</dbReference>
<dbReference type="Gene3D" id="1.20.1560.10">
    <property type="entry name" value="ABC transporter type 1, transmembrane domain"/>
    <property type="match status" value="1"/>
</dbReference>
<dbReference type="PROSITE" id="PS50929">
    <property type="entry name" value="ABC_TM1F"/>
    <property type="match status" value="1"/>
</dbReference>
<dbReference type="PANTHER" id="PTHR43394:SF1">
    <property type="entry name" value="ATP-BINDING CASSETTE SUB-FAMILY B MEMBER 10, MITOCHONDRIAL"/>
    <property type="match status" value="1"/>
</dbReference>
<evidence type="ECO:0000256" key="5">
    <source>
        <dbReference type="ARBA" id="ARBA00022741"/>
    </source>
</evidence>
<protein>
    <submittedName>
        <fullName evidence="13">ABC-type bacteriocin/lantibiotic exporter</fullName>
    </submittedName>
</protein>
<dbReference type="OrthoDB" id="1924776at2"/>
<comment type="caution">
    <text evidence="13">The sequence shown here is derived from an EMBL/GenBank/DDBJ whole genome shotgun (WGS) entry which is preliminary data.</text>
</comment>
<keyword evidence="5" id="KW-0547">Nucleotide-binding</keyword>
<dbReference type="GO" id="GO:0008234">
    <property type="term" value="F:cysteine-type peptidase activity"/>
    <property type="evidence" value="ECO:0007669"/>
    <property type="project" value="UniProtKB-KW"/>
</dbReference>
<keyword evidence="14" id="KW-1185">Reference proteome</keyword>
<evidence type="ECO:0000256" key="1">
    <source>
        <dbReference type="ARBA" id="ARBA00004651"/>
    </source>
</evidence>
<dbReference type="GO" id="GO:0005886">
    <property type="term" value="C:plasma membrane"/>
    <property type="evidence" value="ECO:0007669"/>
    <property type="project" value="UniProtKB-SubCell"/>
</dbReference>
<dbReference type="STRING" id="1503.CLPU_3c01930"/>
<keyword evidence="9 10" id="KW-0472">Membrane</keyword>
<evidence type="ECO:0000256" key="6">
    <source>
        <dbReference type="ARBA" id="ARBA00022807"/>
    </source>
</evidence>
<dbReference type="SUPFAM" id="SSF90123">
    <property type="entry name" value="ABC transporter transmembrane region"/>
    <property type="match status" value="1"/>
</dbReference>
<evidence type="ECO:0000256" key="3">
    <source>
        <dbReference type="ARBA" id="ARBA00022475"/>
    </source>
</evidence>
<keyword evidence="6" id="KW-0645">Protease</keyword>
<evidence type="ECO:0000256" key="7">
    <source>
        <dbReference type="ARBA" id="ARBA00022840"/>
    </source>
</evidence>
<evidence type="ECO:0000256" key="2">
    <source>
        <dbReference type="ARBA" id="ARBA00022448"/>
    </source>
</evidence>
<dbReference type="CDD" id="cd07346">
    <property type="entry name" value="ABC_6TM_exporters"/>
    <property type="match status" value="1"/>
</dbReference>
<feature type="transmembrane region" description="Helical" evidence="10">
    <location>
        <begin position="56"/>
        <end position="76"/>
    </location>
</feature>
<keyword evidence="8 10" id="KW-1133">Transmembrane helix</keyword>
<dbReference type="InterPro" id="IPR011527">
    <property type="entry name" value="ABC1_TM_dom"/>
</dbReference>
<dbReference type="InterPro" id="IPR039421">
    <property type="entry name" value="Type_1_exporter"/>
</dbReference>
<evidence type="ECO:0000259" key="11">
    <source>
        <dbReference type="PROSITE" id="PS50893"/>
    </source>
</evidence>
<dbReference type="SMART" id="SM00382">
    <property type="entry name" value="AAA"/>
    <property type="match status" value="1"/>
</dbReference>
<keyword evidence="2" id="KW-0813">Transport</keyword>
<feature type="transmembrane region" description="Helical" evidence="10">
    <location>
        <begin position="273"/>
        <end position="294"/>
    </location>
</feature>
<keyword evidence="6" id="KW-0378">Hydrolase</keyword>
<keyword evidence="4 10" id="KW-0812">Transmembrane</keyword>
<evidence type="ECO:0000256" key="8">
    <source>
        <dbReference type="ARBA" id="ARBA00022989"/>
    </source>
</evidence>
<dbReference type="InterPro" id="IPR003439">
    <property type="entry name" value="ABC_transporter-like_ATP-bd"/>
</dbReference>
<evidence type="ECO:0000313" key="13">
    <source>
        <dbReference type="EMBL" id="KNF09415.1"/>
    </source>
</evidence>
<name>A0A0L0WDA5_GOTPU</name>
<reference evidence="14" key="1">
    <citation type="submission" date="2015-07" db="EMBL/GenBank/DDBJ databases">
        <title>Draft genome sequence of the purine-degrading Gottschalkia purinilyticum DSM 1384 (formerly Clostridium purinilyticum).</title>
        <authorList>
            <person name="Poehlein A."/>
            <person name="Schiel-Bengelsdorf B."/>
            <person name="Bengelsdorf F.R."/>
            <person name="Daniel R."/>
            <person name="Duerre P."/>
        </authorList>
    </citation>
    <scope>NUCLEOTIDE SEQUENCE [LARGE SCALE GENOMIC DNA]</scope>
    <source>
        <strain evidence="14">DSM 1384</strain>
    </source>
</reference>
<organism evidence="13 14">
    <name type="scientific">Gottschalkia purinilytica</name>
    <name type="common">Clostridium purinilyticum</name>
    <dbReference type="NCBI Taxonomy" id="1503"/>
    <lineage>
        <taxon>Bacteria</taxon>
        <taxon>Bacillati</taxon>
        <taxon>Bacillota</taxon>
        <taxon>Tissierellia</taxon>
        <taxon>Tissierellales</taxon>
        <taxon>Gottschalkiaceae</taxon>
        <taxon>Gottschalkia</taxon>
    </lineage>
</organism>
<evidence type="ECO:0000313" key="14">
    <source>
        <dbReference type="Proteomes" id="UP000037267"/>
    </source>
</evidence>
<dbReference type="GO" id="GO:0015421">
    <property type="term" value="F:ABC-type oligopeptide transporter activity"/>
    <property type="evidence" value="ECO:0007669"/>
    <property type="project" value="TreeGrafter"/>
</dbReference>
<keyword evidence="7" id="KW-0067">ATP-binding</keyword>
<evidence type="ECO:0000256" key="4">
    <source>
        <dbReference type="ARBA" id="ARBA00022692"/>
    </source>
</evidence>
<dbReference type="GO" id="GO:0016887">
    <property type="term" value="F:ATP hydrolysis activity"/>
    <property type="evidence" value="ECO:0007669"/>
    <property type="project" value="InterPro"/>
</dbReference>
<dbReference type="FunFam" id="3.40.50.300:FF:000299">
    <property type="entry name" value="ABC transporter ATP-binding protein/permease"/>
    <property type="match status" value="1"/>
</dbReference>
<dbReference type="PROSITE" id="PS50893">
    <property type="entry name" value="ABC_TRANSPORTER_2"/>
    <property type="match status" value="1"/>
</dbReference>
<feature type="transmembrane region" description="Helical" evidence="10">
    <location>
        <begin position="134"/>
        <end position="153"/>
    </location>
</feature>
<evidence type="ECO:0000256" key="9">
    <source>
        <dbReference type="ARBA" id="ARBA00023136"/>
    </source>
</evidence>
<evidence type="ECO:0000259" key="12">
    <source>
        <dbReference type="PROSITE" id="PS50929"/>
    </source>
</evidence>
<feature type="transmembrane region" description="Helical" evidence="10">
    <location>
        <begin position="247"/>
        <end position="267"/>
    </location>
</feature>
<keyword evidence="6" id="KW-0788">Thiol protease</keyword>
<dbReference type="Gene3D" id="3.40.50.300">
    <property type="entry name" value="P-loop containing nucleotide triphosphate hydrolases"/>
    <property type="match status" value="1"/>
</dbReference>
<dbReference type="GO" id="GO:0005524">
    <property type="term" value="F:ATP binding"/>
    <property type="evidence" value="ECO:0007669"/>
    <property type="project" value="UniProtKB-KW"/>
</dbReference>
<feature type="domain" description="ABC transmembrane type-1" evidence="12">
    <location>
        <begin position="21"/>
        <end position="302"/>
    </location>
</feature>
<keyword evidence="3" id="KW-1003">Cell membrane</keyword>
<evidence type="ECO:0000256" key="10">
    <source>
        <dbReference type="SAM" id="Phobius"/>
    </source>
</evidence>
<dbReference type="AlphaFoldDB" id="A0A0L0WDA5"/>
<dbReference type="PROSITE" id="PS00211">
    <property type="entry name" value="ABC_TRANSPORTER_1"/>
    <property type="match status" value="1"/>
</dbReference>
<dbReference type="InterPro" id="IPR027417">
    <property type="entry name" value="P-loop_NTPase"/>
</dbReference>
<feature type="transmembrane region" description="Helical" evidence="10">
    <location>
        <begin position="159"/>
        <end position="175"/>
    </location>
</feature>
<accession>A0A0L0WDA5</accession>
<dbReference type="SUPFAM" id="SSF52540">
    <property type="entry name" value="P-loop containing nucleoside triphosphate hydrolases"/>
    <property type="match status" value="1"/>
</dbReference>
<dbReference type="Proteomes" id="UP000037267">
    <property type="component" value="Unassembled WGS sequence"/>
</dbReference>
<dbReference type="RefSeq" id="WP_050354402.1">
    <property type="nucleotide sequence ID" value="NZ_LGSS01000003.1"/>
</dbReference>
<dbReference type="Pfam" id="PF00005">
    <property type="entry name" value="ABC_tran"/>
    <property type="match status" value="1"/>
</dbReference>